<dbReference type="GO" id="GO:0003677">
    <property type="term" value="F:DNA binding"/>
    <property type="evidence" value="ECO:0007669"/>
    <property type="project" value="UniProtKB-KW"/>
</dbReference>
<keyword evidence="9" id="KW-0547">Nucleotide-binding</keyword>
<dbReference type="GO" id="GO:0000166">
    <property type="term" value="F:nucleotide binding"/>
    <property type="evidence" value="ECO:0007669"/>
    <property type="project" value="UniProtKB-KW"/>
</dbReference>
<dbReference type="GO" id="GO:0046872">
    <property type="term" value="F:metal ion binding"/>
    <property type="evidence" value="ECO:0007669"/>
    <property type="project" value="UniProtKB-KW"/>
</dbReference>
<evidence type="ECO:0000259" key="14">
    <source>
        <dbReference type="PROSITE" id="PS52020"/>
    </source>
</evidence>
<keyword evidence="6" id="KW-0235">DNA replication</keyword>
<dbReference type="InterPro" id="IPR027417">
    <property type="entry name" value="P-loop_NTPase"/>
</dbReference>
<feature type="domain" description="CRESS-DNA virus Rep endonuclease" evidence="14">
    <location>
        <begin position="3"/>
        <end position="106"/>
    </location>
</feature>
<dbReference type="Gene3D" id="3.40.1310.20">
    <property type="match status" value="1"/>
</dbReference>
<keyword evidence="8" id="KW-0479">Metal-binding</keyword>
<dbReference type="GO" id="GO:0006260">
    <property type="term" value="P:DNA replication"/>
    <property type="evidence" value="ECO:0007669"/>
    <property type="project" value="UniProtKB-KW"/>
</dbReference>
<accession>A0A8K1M404</accession>
<evidence type="ECO:0000256" key="1">
    <source>
        <dbReference type="ARBA" id="ARBA00004147"/>
    </source>
</evidence>
<proteinExistence type="predicted"/>
<evidence type="ECO:0000256" key="7">
    <source>
        <dbReference type="ARBA" id="ARBA00022722"/>
    </source>
</evidence>
<keyword evidence="11" id="KW-0378">Hydrolase</keyword>
<dbReference type="InterPro" id="IPR022692">
    <property type="entry name" value="Gemini_AL1_REP_central"/>
</dbReference>
<evidence type="ECO:0000256" key="6">
    <source>
        <dbReference type="ARBA" id="ARBA00022705"/>
    </source>
</evidence>
<keyword evidence="4" id="KW-0808">Transferase</keyword>
<dbReference type="SUPFAM" id="SSF52540">
    <property type="entry name" value="P-loop containing nucleoside triphosphate hydrolases"/>
    <property type="match status" value="1"/>
</dbReference>
<evidence type="ECO:0000256" key="11">
    <source>
        <dbReference type="ARBA" id="ARBA00022801"/>
    </source>
</evidence>
<dbReference type="GO" id="GO:0005198">
    <property type="term" value="F:structural molecule activity"/>
    <property type="evidence" value="ECO:0007669"/>
    <property type="project" value="InterPro"/>
</dbReference>
<protein>
    <recommendedName>
        <fullName evidence="2">Replication-associated protein</fullName>
    </recommendedName>
</protein>
<evidence type="ECO:0000256" key="9">
    <source>
        <dbReference type="ARBA" id="ARBA00022741"/>
    </source>
</evidence>
<evidence type="ECO:0000256" key="10">
    <source>
        <dbReference type="ARBA" id="ARBA00022759"/>
    </source>
</evidence>
<dbReference type="Gene3D" id="3.40.50.300">
    <property type="entry name" value="P-loop containing nucleotide triphosphate hydrolases"/>
    <property type="match status" value="1"/>
</dbReference>
<dbReference type="SUPFAM" id="SSF55464">
    <property type="entry name" value="Origin of replication-binding domain, RBD-like"/>
    <property type="match status" value="1"/>
</dbReference>
<dbReference type="EMBL" id="MZ556178">
    <property type="protein sequence ID" value="UBJ26265.1"/>
    <property type="molecule type" value="Genomic_DNA"/>
</dbReference>
<comment type="subcellular location">
    <subcellularLocation>
        <location evidence="1">Host nucleus</location>
    </subcellularLocation>
</comment>
<evidence type="ECO:0000256" key="13">
    <source>
        <dbReference type="ARBA" id="ARBA00023125"/>
    </source>
</evidence>
<evidence type="ECO:0000313" key="15">
    <source>
        <dbReference type="EMBL" id="UBJ26265.1"/>
    </source>
</evidence>
<evidence type="ECO:0000256" key="4">
    <source>
        <dbReference type="ARBA" id="ARBA00022679"/>
    </source>
</evidence>
<name>A0A8K1M404_9VIRU</name>
<evidence type="ECO:0000256" key="8">
    <source>
        <dbReference type="ARBA" id="ARBA00022723"/>
    </source>
</evidence>
<dbReference type="GO" id="GO:0042025">
    <property type="term" value="C:host cell nucleus"/>
    <property type="evidence" value="ECO:0007669"/>
    <property type="project" value="UniProtKB-SubCell"/>
</dbReference>
<evidence type="ECO:0000256" key="3">
    <source>
        <dbReference type="ARBA" id="ARBA00022562"/>
    </source>
</evidence>
<evidence type="ECO:0000256" key="5">
    <source>
        <dbReference type="ARBA" id="ARBA00022695"/>
    </source>
</evidence>
<keyword evidence="7" id="KW-0540">Nuclease</keyword>
<sequence>MVRVTGKQFLLTYTKVHVQPEIIPYLEHRFSRTIPRWTIGWEQHADGSPHSHVVIQFNERIDTTDILSFDYLGTHPNVKYLKGATSLQRAEDYAKKEGHYRQTGADDTAAISRRERIYGRALACTSSADAHKVLQENAPRDYVLYNTAICKFIDSRFIVKTPYVSEYKLEDFKLGFNILNWIANNVWNLVAPTGTALTAGLHLDLPTREVASSTIYDELVTPEVTPDPTRRRFSMALIGPSRTGKTEMARSIGSHWYNITFFMLDNYDATCEYAIFDDVEITKSNFNLYKPFFGCQATINVTDKYRHKQQIKWGKPSIFLFNDDEFDDLQNSLSKGQKDWLKANCEMYRVNKLY</sequence>
<dbReference type="GO" id="GO:0016779">
    <property type="term" value="F:nucleotidyltransferase activity"/>
    <property type="evidence" value="ECO:0007669"/>
    <property type="project" value="UniProtKB-KW"/>
</dbReference>
<reference evidence="15" key="1">
    <citation type="submission" date="2021-07" db="EMBL/GenBank/DDBJ databases">
        <title>Communication and adaptive evolution of viruses within giant pandas and their associated organisms in a local ecological environment.</title>
        <authorList>
            <person name="Zhao M."/>
            <person name="Liu S."/>
            <person name="Zhang W."/>
        </authorList>
    </citation>
    <scope>NUCLEOTIDE SEQUENCE</scope>
    <source>
        <strain evidence="15">Rpf284noassign36-12</strain>
    </source>
</reference>
<keyword evidence="3" id="KW-1048">Host nucleus</keyword>
<evidence type="ECO:0000256" key="12">
    <source>
        <dbReference type="ARBA" id="ARBA00023124"/>
    </source>
</evidence>
<evidence type="ECO:0000256" key="2">
    <source>
        <dbReference type="ARBA" id="ARBA00014531"/>
    </source>
</evidence>
<keyword evidence="12" id="KW-0190">Covalent protein-DNA linkage</keyword>
<dbReference type="Pfam" id="PF00799">
    <property type="entry name" value="Gemini_AL1"/>
    <property type="match status" value="1"/>
</dbReference>
<dbReference type="PRINTS" id="PR00228">
    <property type="entry name" value="GEMCOATCLVL1"/>
</dbReference>
<keyword evidence="13" id="KW-0238">DNA-binding</keyword>
<dbReference type="InterPro" id="IPR049912">
    <property type="entry name" value="CRESS_DNA_REP"/>
</dbReference>
<dbReference type="Pfam" id="PF08283">
    <property type="entry name" value="Gemini_AL1_M"/>
    <property type="match status" value="1"/>
</dbReference>
<keyword evidence="10" id="KW-0255">Endonuclease</keyword>
<organism evidence="15">
    <name type="scientific">Red panda feces-associated circular DNA virus 13</name>
    <dbReference type="NCBI Taxonomy" id="2863966"/>
    <lineage>
        <taxon>Viruses</taxon>
        <taxon>Monodnaviria</taxon>
        <taxon>Shotokuvirae</taxon>
        <taxon>Cressdnaviricota</taxon>
    </lineage>
</organism>
<dbReference type="PROSITE" id="PS52020">
    <property type="entry name" value="CRESS_DNA_REP"/>
    <property type="match status" value="1"/>
</dbReference>
<dbReference type="GO" id="GO:0016888">
    <property type="term" value="F:DNA endonuclease activity, producing 5'-phosphomonoesters"/>
    <property type="evidence" value="ECO:0007669"/>
    <property type="project" value="InterPro"/>
</dbReference>
<dbReference type="InterPro" id="IPR001301">
    <property type="entry name" value="Gemini_AL1_CLV"/>
</dbReference>
<keyword evidence="5" id="KW-0548">Nucleotidyltransferase</keyword>